<dbReference type="OrthoDB" id="9804872at2"/>
<feature type="transmembrane region" description="Helical" evidence="2">
    <location>
        <begin position="227"/>
        <end position="250"/>
    </location>
</feature>
<dbReference type="RefSeq" id="WP_008676207.1">
    <property type="nucleotide sequence ID" value="NZ_ANOH01000117.1"/>
</dbReference>
<keyword evidence="5" id="KW-1185">Reference proteome</keyword>
<feature type="transmembrane region" description="Helical" evidence="2">
    <location>
        <begin position="86"/>
        <end position="104"/>
    </location>
</feature>
<evidence type="ECO:0000313" key="5">
    <source>
        <dbReference type="Proteomes" id="UP000011885"/>
    </source>
</evidence>
<dbReference type="Proteomes" id="UP000011885">
    <property type="component" value="Unassembled WGS sequence"/>
</dbReference>
<dbReference type="InterPro" id="IPR021878">
    <property type="entry name" value="TgpA_N"/>
</dbReference>
<feature type="transmembrane region" description="Helical" evidence="2">
    <location>
        <begin position="161"/>
        <end position="181"/>
    </location>
</feature>
<dbReference type="InterPro" id="IPR052901">
    <property type="entry name" value="Bact_TGase-like"/>
</dbReference>
<dbReference type="InterPro" id="IPR025403">
    <property type="entry name" value="TgpA-like_C"/>
</dbReference>
<dbReference type="AlphaFoldDB" id="M5UGJ1"/>
<dbReference type="PANTHER" id="PTHR42736">
    <property type="entry name" value="PROTEIN-GLUTAMINE GAMMA-GLUTAMYLTRANSFERASE"/>
    <property type="match status" value="1"/>
</dbReference>
<dbReference type="SMART" id="SM00460">
    <property type="entry name" value="TGc"/>
    <property type="match status" value="1"/>
</dbReference>
<organism evidence="4 5">
    <name type="scientific">Rhodopirellula sallentina SM41</name>
    <dbReference type="NCBI Taxonomy" id="1263870"/>
    <lineage>
        <taxon>Bacteria</taxon>
        <taxon>Pseudomonadati</taxon>
        <taxon>Planctomycetota</taxon>
        <taxon>Planctomycetia</taxon>
        <taxon>Pirellulales</taxon>
        <taxon>Pirellulaceae</taxon>
        <taxon>Rhodopirellula</taxon>
    </lineage>
</organism>
<gene>
    <name evidence="4" type="ORF">RSSM_01642</name>
</gene>
<accession>M5UGJ1</accession>
<dbReference type="PATRIC" id="fig|1263870.3.peg.1757"/>
<evidence type="ECO:0000313" key="4">
    <source>
        <dbReference type="EMBL" id="EMI56961.1"/>
    </source>
</evidence>
<protein>
    <submittedName>
        <fullName evidence="4">Transglutaminase domain protein</fullName>
    </submittedName>
</protein>
<sequence>MSVPATSAVQPADKKPAPPHDAGVWQQPDTPLRLRTKFAYAIVTALGGMLLGTASDTQSLSVIVVTFAIIGFICVDWQKLFALPSLVAYAAMALTAFVCVAEFVQDADQLGRKMVAVAQLLAVAQAILMLQEKTHRLFEQLLVFALLNCVVAAVFNDAFNYAIWFIPLVIAAGFALAFLAADETTTRAEEASKTANSPPPPGGPMTRLYALNNRAAKRAFAKVSLGLPWTSIFILLPAVTVMAATIFFALPRRIEAQRGASTEALVGFSGTVRLGQIGRMQTSTERALRVKLTDPDEKQPYSVLGGIYLRGRTLEKYIADREISEGGGTWQTVPVGLRGPVQALPVRYVPKRSSDQMFFDRVHAEVHCESMRTADLFAIAPYHRIIGSESVRNLPFQWVITRKDKQGSSDGSSTFPRMEYFFGTQAFRDGVQSEWTHDLSLAPVDMVDADGGQSISQDDNLSSDDDSFLIAEQLEYLDELLEYSEQLMPSAREVAEEVLSKIPPRKRTPVEIAKALERHLSLSSQYQYTLNLDFPTIIGMDPIEQFLSIDRRGHCQYFASALAMMLRSQGIPARLVVGYHCDEFSDLGQYFNVRQSHAHAWVEALIDAKDMPLGKNVYGQPKSRRYWLRLDPTPGGGGPIDQEGGAGTRQIADLAQNLWTDYVIEMDPKKQESTLLSTPGFAPMTQSYRNWIERTKTFALKINSGEVRGIGGGELFSTNGAIIAVFIAFAAVVFLKIQFPNMYGRRRRTAVSKKSPRPSLPFYAEALELIEEAGYARSPGQTPAELTASLPDENLRNPLAVLTQFFYRMRFGATGTTDSAPTERTPDLASKKKIDQALEMIRGTLKQQDKK</sequence>
<name>M5UGJ1_9BACT</name>
<feature type="transmembrane region" description="Helical" evidence="2">
    <location>
        <begin position="38"/>
        <end position="54"/>
    </location>
</feature>
<feature type="transmembrane region" description="Helical" evidence="2">
    <location>
        <begin position="720"/>
        <end position="739"/>
    </location>
</feature>
<evidence type="ECO:0000256" key="2">
    <source>
        <dbReference type="SAM" id="Phobius"/>
    </source>
</evidence>
<dbReference type="PANTHER" id="PTHR42736:SF1">
    <property type="entry name" value="PROTEIN-GLUTAMINE GAMMA-GLUTAMYLTRANSFERASE"/>
    <property type="match status" value="1"/>
</dbReference>
<dbReference type="Pfam" id="PF01841">
    <property type="entry name" value="Transglut_core"/>
    <property type="match status" value="1"/>
</dbReference>
<dbReference type="Gene3D" id="3.10.620.30">
    <property type="match status" value="1"/>
</dbReference>
<dbReference type="Pfam" id="PF13559">
    <property type="entry name" value="DUF4129"/>
    <property type="match status" value="1"/>
</dbReference>
<evidence type="ECO:0000256" key="1">
    <source>
        <dbReference type="SAM" id="MobiDB-lite"/>
    </source>
</evidence>
<dbReference type="InterPro" id="IPR038765">
    <property type="entry name" value="Papain-like_cys_pep_sf"/>
</dbReference>
<feature type="transmembrane region" description="Helical" evidence="2">
    <location>
        <begin position="60"/>
        <end position="77"/>
    </location>
</feature>
<dbReference type="SUPFAM" id="SSF54001">
    <property type="entry name" value="Cysteine proteinases"/>
    <property type="match status" value="1"/>
</dbReference>
<keyword evidence="2" id="KW-1133">Transmembrane helix</keyword>
<keyword evidence="2" id="KW-0812">Transmembrane</keyword>
<dbReference type="Pfam" id="PF11992">
    <property type="entry name" value="TgpA_N"/>
    <property type="match status" value="1"/>
</dbReference>
<feature type="transmembrane region" description="Helical" evidence="2">
    <location>
        <begin position="137"/>
        <end position="155"/>
    </location>
</feature>
<evidence type="ECO:0000259" key="3">
    <source>
        <dbReference type="SMART" id="SM00460"/>
    </source>
</evidence>
<feature type="region of interest" description="Disordered" evidence="1">
    <location>
        <begin position="1"/>
        <end position="27"/>
    </location>
</feature>
<dbReference type="EMBL" id="ANOH01000117">
    <property type="protein sequence ID" value="EMI56961.1"/>
    <property type="molecule type" value="Genomic_DNA"/>
</dbReference>
<keyword evidence="2" id="KW-0472">Membrane</keyword>
<dbReference type="InterPro" id="IPR002931">
    <property type="entry name" value="Transglutaminase-like"/>
</dbReference>
<reference evidence="4 5" key="1">
    <citation type="journal article" date="2013" name="Mar. Genomics">
        <title>Expression of sulfatases in Rhodopirellula baltica and the diversity of sulfatases in the genus Rhodopirellula.</title>
        <authorList>
            <person name="Wegner C.E."/>
            <person name="Richter-Heitmann T."/>
            <person name="Klindworth A."/>
            <person name="Klockow C."/>
            <person name="Richter M."/>
            <person name="Achstetter T."/>
            <person name="Glockner F.O."/>
            <person name="Harder J."/>
        </authorList>
    </citation>
    <scope>NUCLEOTIDE SEQUENCE [LARGE SCALE GENOMIC DNA]</scope>
    <source>
        <strain evidence="4 5">SM41</strain>
    </source>
</reference>
<feature type="domain" description="Transglutaminase-like" evidence="3">
    <location>
        <begin position="547"/>
        <end position="634"/>
    </location>
</feature>
<comment type="caution">
    <text evidence="4">The sequence shown here is derived from an EMBL/GenBank/DDBJ whole genome shotgun (WGS) entry which is preliminary data.</text>
</comment>
<proteinExistence type="predicted"/>